<feature type="region of interest" description="Disordered" evidence="1">
    <location>
        <begin position="1"/>
        <end position="25"/>
    </location>
</feature>
<dbReference type="OrthoDB" id="3944545at2759"/>
<evidence type="ECO:0000313" key="2">
    <source>
        <dbReference type="EMBL" id="KAH7014558.1"/>
    </source>
</evidence>
<accession>A0A9P8XSF2</accession>
<reference evidence="2" key="1">
    <citation type="journal article" date="2021" name="Nat. Commun.">
        <title>Genetic determinants of endophytism in the Arabidopsis root mycobiome.</title>
        <authorList>
            <person name="Mesny F."/>
            <person name="Miyauchi S."/>
            <person name="Thiergart T."/>
            <person name="Pickel B."/>
            <person name="Atanasova L."/>
            <person name="Karlsson M."/>
            <person name="Huettel B."/>
            <person name="Barry K.W."/>
            <person name="Haridas S."/>
            <person name="Chen C."/>
            <person name="Bauer D."/>
            <person name="Andreopoulos W."/>
            <person name="Pangilinan J."/>
            <person name="LaButti K."/>
            <person name="Riley R."/>
            <person name="Lipzen A."/>
            <person name="Clum A."/>
            <person name="Drula E."/>
            <person name="Henrissat B."/>
            <person name="Kohler A."/>
            <person name="Grigoriev I.V."/>
            <person name="Martin F.M."/>
            <person name="Hacquard S."/>
        </authorList>
    </citation>
    <scope>NUCLEOTIDE SEQUENCE</scope>
    <source>
        <strain evidence="2">MPI-CAGE-CH-0230</strain>
    </source>
</reference>
<protein>
    <submittedName>
        <fullName evidence="2">Uncharacterized protein</fullName>
    </submittedName>
</protein>
<proteinExistence type="predicted"/>
<keyword evidence="3" id="KW-1185">Reference proteome</keyword>
<evidence type="ECO:0000256" key="1">
    <source>
        <dbReference type="SAM" id="MobiDB-lite"/>
    </source>
</evidence>
<comment type="caution">
    <text evidence="2">The sequence shown here is derived from an EMBL/GenBank/DDBJ whole genome shotgun (WGS) entry which is preliminary data.</text>
</comment>
<feature type="region of interest" description="Disordered" evidence="1">
    <location>
        <begin position="76"/>
        <end position="101"/>
    </location>
</feature>
<dbReference type="Proteomes" id="UP000756346">
    <property type="component" value="Unassembled WGS sequence"/>
</dbReference>
<dbReference type="EMBL" id="JAGTJQ010000013">
    <property type="protein sequence ID" value="KAH7014558.1"/>
    <property type="molecule type" value="Genomic_DNA"/>
</dbReference>
<gene>
    <name evidence="2" type="ORF">B0I36DRAFT_338889</name>
</gene>
<organism evidence="2 3">
    <name type="scientific">Microdochium trichocladiopsis</name>
    <dbReference type="NCBI Taxonomy" id="1682393"/>
    <lineage>
        <taxon>Eukaryota</taxon>
        <taxon>Fungi</taxon>
        <taxon>Dikarya</taxon>
        <taxon>Ascomycota</taxon>
        <taxon>Pezizomycotina</taxon>
        <taxon>Sordariomycetes</taxon>
        <taxon>Xylariomycetidae</taxon>
        <taxon>Xylariales</taxon>
        <taxon>Microdochiaceae</taxon>
        <taxon>Microdochium</taxon>
    </lineage>
</organism>
<name>A0A9P8XSF2_9PEZI</name>
<evidence type="ECO:0000313" key="3">
    <source>
        <dbReference type="Proteomes" id="UP000756346"/>
    </source>
</evidence>
<dbReference type="RefSeq" id="XP_046005525.1">
    <property type="nucleotide sequence ID" value="XM_046155837.1"/>
</dbReference>
<sequence>MADQQEDQPPYPSWEELYNRHDQAPGSTVEEFLARPPIPRFAPHTWRLFWHFRGDFPECVSVARVKWVEEDVEPFFTPAEEGQQGDDPSVPDGDAGGGTWHEIAHLPLTEPKVSSINASSLDLEMLECNWVWTHREFHDDNCESDDGGWVRYGDLGSNSAVDPSIWETGAPDYICTDDTKCLIRCSCGEDRPVGKSELKITEVPSPGNDFVTVKDYISTVHPWLMSMRDDIWKAKKVERATAEPDAASLEWMVVYGPQHETMLKSWYVRPRRSKGTRTICVTVAGTTESVPG</sequence>
<dbReference type="AlphaFoldDB" id="A0A9P8XSF2"/>
<dbReference type="GeneID" id="70185383"/>